<keyword evidence="6" id="KW-0482">Metalloprotease</keyword>
<evidence type="ECO:0000256" key="3">
    <source>
        <dbReference type="ARBA" id="ARBA00022723"/>
    </source>
</evidence>
<dbReference type="Pfam" id="PF00413">
    <property type="entry name" value="Peptidase_M10"/>
    <property type="match status" value="1"/>
</dbReference>
<feature type="binding site" evidence="9">
    <location>
        <position position="55"/>
    </location>
    <ligand>
        <name>Ca(2+)</name>
        <dbReference type="ChEBI" id="CHEBI:29108"/>
        <label>3</label>
    </ligand>
</feature>
<dbReference type="InterPro" id="IPR001818">
    <property type="entry name" value="Pept_M10_metallopeptidase"/>
</dbReference>
<dbReference type="SMART" id="SM00235">
    <property type="entry name" value="ZnMc"/>
    <property type="match status" value="1"/>
</dbReference>
<proteinExistence type="inferred from homology"/>
<evidence type="ECO:0000259" key="11">
    <source>
        <dbReference type="SMART" id="SM00235"/>
    </source>
</evidence>
<dbReference type="MEROPS" id="M10.A07"/>
<dbReference type="GO" id="GO:0008270">
    <property type="term" value="F:zinc ion binding"/>
    <property type="evidence" value="ECO:0007669"/>
    <property type="project" value="InterPro"/>
</dbReference>
<dbReference type="GO" id="GO:0006508">
    <property type="term" value="P:proteolysis"/>
    <property type="evidence" value="ECO:0007669"/>
    <property type="project" value="UniProtKB-KW"/>
</dbReference>
<dbReference type="InterPro" id="IPR033739">
    <property type="entry name" value="M10A_MMP"/>
</dbReference>
<evidence type="ECO:0000256" key="6">
    <source>
        <dbReference type="ARBA" id="ARBA00023049"/>
    </source>
</evidence>
<dbReference type="PRINTS" id="PR00138">
    <property type="entry name" value="MATRIXIN"/>
</dbReference>
<dbReference type="InterPro" id="IPR036375">
    <property type="entry name" value="Hemopexin-like_dom_sf"/>
</dbReference>
<comment type="similarity">
    <text evidence="1">Belongs to the peptidase M10A family.</text>
</comment>
<protein>
    <submittedName>
        <fullName evidence="12">Matrixin</fullName>
    </submittedName>
</protein>
<feature type="active site" evidence="7">
    <location>
        <position position="102"/>
    </location>
</feature>
<feature type="binding site" evidence="9">
    <location>
        <position position="77"/>
    </location>
    <ligand>
        <name>Ca(2+)</name>
        <dbReference type="ChEBI" id="CHEBI:29108"/>
        <label>3</label>
    </ligand>
</feature>
<dbReference type="GO" id="GO:0030574">
    <property type="term" value="P:collagen catabolic process"/>
    <property type="evidence" value="ECO:0007669"/>
    <property type="project" value="TreeGrafter"/>
</dbReference>
<feature type="domain" description="Peptidase metallopeptidase" evidence="11">
    <location>
        <begin position="3"/>
        <end position="152"/>
    </location>
</feature>
<dbReference type="GO" id="GO:0030198">
    <property type="term" value="P:extracellular matrix organization"/>
    <property type="evidence" value="ECO:0007669"/>
    <property type="project" value="TreeGrafter"/>
</dbReference>
<evidence type="ECO:0000313" key="12">
    <source>
        <dbReference type="EMBL" id="KHJ92177.1"/>
    </source>
</evidence>
<keyword evidence="3 8" id="KW-0479">Metal-binding</keyword>
<feature type="binding site" evidence="9">
    <location>
        <position position="75"/>
    </location>
    <ligand>
        <name>Ca(2+)</name>
        <dbReference type="ChEBI" id="CHEBI:29108"/>
        <label>1</label>
    </ligand>
</feature>
<organism evidence="12 13">
    <name type="scientific">Oesophagostomum dentatum</name>
    <name type="common">Nodular worm</name>
    <dbReference type="NCBI Taxonomy" id="61180"/>
    <lineage>
        <taxon>Eukaryota</taxon>
        <taxon>Metazoa</taxon>
        <taxon>Ecdysozoa</taxon>
        <taxon>Nematoda</taxon>
        <taxon>Chromadorea</taxon>
        <taxon>Rhabditida</taxon>
        <taxon>Rhabditina</taxon>
        <taxon>Rhabditomorpha</taxon>
        <taxon>Strongyloidea</taxon>
        <taxon>Strongylidae</taxon>
        <taxon>Oesophagostomum</taxon>
    </lineage>
</organism>
<name>A0A0B1T8S1_OESDE</name>
<dbReference type="AlphaFoldDB" id="A0A0B1T8S1"/>
<dbReference type="CDD" id="cd04278">
    <property type="entry name" value="ZnMc_MMP"/>
    <property type="match status" value="1"/>
</dbReference>
<dbReference type="InterPro" id="IPR018487">
    <property type="entry name" value="Hemopexin-like_repeat"/>
</dbReference>
<dbReference type="Gene3D" id="2.110.10.10">
    <property type="entry name" value="Hemopexin-like domain"/>
    <property type="match status" value="1"/>
</dbReference>
<gene>
    <name evidence="12" type="ORF">OESDEN_07945</name>
</gene>
<dbReference type="Proteomes" id="UP000053660">
    <property type="component" value="Unassembled WGS sequence"/>
</dbReference>
<dbReference type="OrthoDB" id="406838at2759"/>
<feature type="non-terminal residue" evidence="12">
    <location>
        <position position="438"/>
    </location>
</feature>
<dbReference type="PANTHER" id="PTHR10201:SF329">
    <property type="entry name" value="MATRIX METALLOPROTEINASE-C"/>
    <property type="match status" value="1"/>
</dbReference>
<feature type="compositionally biased region" description="Low complexity" evidence="10">
    <location>
        <begin position="167"/>
        <end position="179"/>
    </location>
</feature>
<feature type="binding site" evidence="9">
    <location>
        <position position="74"/>
    </location>
    <ligand>
        <name>Ca(2+)</name>
        <dbReference type="ChEBI" id="CHEBI:29108"/>
        <label>3</label>
    </ligand>
</feature>
<feature type="binding site" evidence="9">
    <location>
        <position position="77"/>
    </location>
    <ligand>
        <name>Ca(2+)</name>
        <dbReference type="ChEBI" id="CHEBI:29108"/>
        <label>1</label>
    </ligand>
</feature>
<feature type="binding site" evidence="9">
    <location>
        <position position="37"/>
    </location>
    <ligand>
        <name>Ca(2+)</name>
        <dbReference type="ChEBI" id="CHEBI:29108"/>
        <label>2</label>
    </ligand>
</feature>
<keyword evidence="5 8" id="KW-0862">Zinc</keyword>
<feature type="binding site" evidence="9">
    <location>
        <position position="47"/>
    </location>
    <ligand>
        <name>Zn(2+)</name>
        <dbReference type="ChEBI" id="CHEBI:29105"/>
        <label>1</label>
    </ligand>
</feature>
<keyword evidence="13" id="KW-1185">Reference proteome</keyword>
<dbReference type="SMART" id="SM00120">
    <property type="entry name" value="HX"/>
    <property type="match status" value="2"/>
</dbReference>
<feature type="binding site" evidence="9">
    <location>
        <position position="119"/>
    </location>
    <ligand>
        <name>Zn(2+)</name>
        <dbReference type="ChEBI" id="CHEBI:29105"/>
        <label>2</label>
        <note>catalytic</note>
    </ligand>
</feature>
<accession>A0A0B1T8S1</accession>
<dbReference type="InterPro" id="IPR024079">
    <property type="entry name" value="MetalloPept_cat_dom_sf"/>
</dbReference>
<dbReference type="EMBL" id="KN551518">
    <property type="protein sequence ID" value="KHJ92177.1"/>
    <property type="molecule type" value="Genomic_DNA"/>
</dbReference>
<evidence type="ECO:0000256" key="2">
    <source>
        <dbReference type="ARBA" id="ARBA00022670"/>
    </source>
</evidence>
<evidence type="ECO:0000313" key="13">
    <source>
        <dbReference type="Proteomes" id="UP000053660"/>
    </source>
</evidence>
<evidence type="ECO:0000256" key="8">
    <source>
        <dbReference type="PIRSR" id="PIRSR001191-2"/>
    </source>
</evidence>
<feature type="region of interest" description="Disordered" evidence="10">
    <location>
        <begin position="144"/>
        <end position="179"/>
    </location>
</feature>
<dbReference type="SUPFAM" id="SSF55486">
    <property type="entry name" value="Metalloproteases ('zincins'), catalytic domain"/>
    <property type="match status" value="1"/>
</dbReference>
<dbReference type="InterPro" id="IPR021190">
    <property type="entry name" value="Pept_M10A"/>
</dbReference>
<dbReference type="Gene3D" id="3.40.390.10">
    <property type="entry name" value="Collagenase (Catalytic Domain)"/>
    <property type="match status" value="1"/>
</dbReference>
<dbReference type="GO" id="GO:0031012">
    <property type="term" value="C:extracellular matrix"/>
    <property type="evidence" value="ECO:0007669"/>
    <property type="project" value="InterPro"/>
</dbReference>
<evidence type="ECO:0000256" key="5">
    <source>
        <dbReference type="ARBA" id="ARBA00022833"/>
    </source>
</evidence>
<feature type="binding site" evidence="9">
    <location>
        <position position="49"/>
    </location>
    <ligand>
        <name>Zn(2+)</name>
        <dbReference type="ChEBI" id="CHEBI:29105"/>
        <label>1</label>
    </ligand>
</feature>
<dbReference type="PANTHER" id="PTHR10201">
    <property type="entry name" value="MATRIX METALLOPROTEINASE"/>
    <property type="match status" value="1"/>
</dbReference>
<comment type="cofactor">
    <cofactor evidence="9">
        <name>Ca(2+)</name>
        <dbReference type="ChEBI" id="CHEBI:29108"/>
    </cofactor>
    <text evidence="9">Can bind about 5 Ca(2+) ions per subunit.</text>
</comment>
<keyword evidence="4" id="KW-0378">Hydrolase</keyword>
<feature type="binding site" evidence="9">
    <location>
        <position position="72"/>
    </location>
    <ligand>
        <name>Zn(2+)</name>
        <dbReference type="ChEBI" id="CHEBI:29105"/>
        <label>1</label>
    </ligand>
</feature>
<evidence type="ECO:0000256" key="10">
    <source>
        <dbReference type="SAM" id="MobiDB-lite"/>
    </source>
</evidence>
<comment type="cofactor">
    <cofactor evidence="9">
        <name>Zn(2+)</name>
        <dbReference type="ChEBI" id="CHEBI:29105"/>
    </cofactor>
    <text evidence="9">Binds 2 Zn(2+) ions per subunit.</text>
</comment>
<feature type="binding site" evidence="8">
    <location>
        <position position="101"/>
    </location>
    <ligand>
        <name>Zn(2+)</name>
        <dbReference type="ChEBI" id="CHEBI:29105"/>
        <label>2</label>
        <note>catalytic</note>
    </ligand>
</feature>
<evidence type="ECO:0000256" key="7">
    <source>
        <dbReference type="PIRSR" id="PIRSR001191-1"/>
    </source>
</evidence>
<sequence length="438" mass="49030">MMSGQNFHRRAMREAYEMWAAVTPLEFEEVPAGAGADIKVRFGTGNHNDPWPFDGKGGVLAHATMPENGALHFDDDENWTYMDAKKIASGDYTDLLAVAIHEGGHTLGLSHSRDETSIMAPFYHETVDSRGNYKRPALKSDDISSIQDIYGPPTSPKRPSSGGGSSFGDSGRYTTERPTTTTKSWFGRFFGDDGKNLNLIIAPFLHLAGRCLQTLQLLEDQAGHPLETMTVAEVVRGERRRLAVAHPVAREGVQTLWMLMRQAIRSPIYSLVPPSMLFLVGKFSRQTYRINELFTTAPPRVEAAVFNPISGMMLLFSNRQVYGYYYSRLRGMFQLDPGYPKRLPSDISFTPRGALRWINGHQILLSDGDEFSVYDEFWNQSTMKNRASSYFPNMPNGVKGAESPSGSTITVFTSNQVFQYNSRTKRVEQQTSLSGYLQ</sequence>
<evidence type="ECO:0000256" key="4">
    <source>
        <dbReference type="ARBA" id="ARBA00022801"/>
    </source>
</evidence>
<feature type="binding site" evidence="9">
    <location>
        <position position="54"/>
    </location>
    <ligand>
        <name>Ca(2+)</name>
        <dbReference type="ChEBI" id="CHEBI:29108"/>
        <label>3</label>
    </ligand>
</feature>
<evidence type="ECO:0000256" key="1">
    <source>
        <dbReference type="ARBA" id="ARBA00010370"/>
    </source>
</evidence>
<dbReference type="GO" id="GO:0004222">
    <property type="term" value="F:metalloendopeptidase activity"/>
    <property type="evidence" value="ECO:0007669"/>
    <property type="project" value="InterPro"/>
</dbReference>
<evidence type="ECO:0000256" key="9">
    <source>
        <dbReference type="PIRSR" id="PIRSR621190-2"/>
    </source>
</evidence>
<dbReference type="GO" id="GO:0005615">
    <property type="term" value="C:extracellular space"/>
    <property type="evidence" value="ECO:0007669"/>
    <property type="project" value="TreeGrafter"/>
</dbReference>
<keyword evidence="2" id="KW-0645">Protease</keyword>
<keyword evidence="9" id="KW-0106">Calcium</keyword>
<dbReference type="InterPro" id="IPR006026">
    <property type="entry name" value="Peptidase_Metallo"/>
</dbReference>
<feature type="binding site" evidence="9">
    <location>
        <position position="62"/>
    </location>
    <ligand>
        <name>Zn(2+)</name>
        <dbReference type="ChEBI" id="CHEBI:29105"/>
        <label>1</label>
    </ligand>
</feature>
<reference evidence="12 13" key="1">
    <citation type="submission" date="2014-03" db="EMBL/GenBank/DDBJ databases">
        <title>Draft genome of the hookworm Oesophagostomum dentatum.</title>
        <authorList>
            <person name="Mitreva M."/>
        </authorList>
    </citation>
    <scope>NUCLEOTIDE SEQUENCE [LARGE SCALE GENOMIC DNA]</scope>
    <source>
        <strain evidence="12 13">OD-Hann</strain>
    </source>
</reference>
<dbReference type="SUPFAM" id="SSF50923">
    <property type="entry name" value="Hemopexin-like domain"/>
    <property type="match status" value="1"/>
</dbReference>
<dbReference type="PIRSF" id="PIRSF001191">
    <property type="entry name" value="Peptidase_M10A_matrix"/>
    <property type="match status" value="1"/>
</dbReference>
<feature type="binding site" evidence="8">
    <location>
        <position position="111"/>
    </location>
    <ligand>
        <name>Zn(2+)</name>
        <dbReference type="ChEBI" id="CHEBI:29105"/>
        <label>2</label>
        <note>catalytic</note>
    </ligand>
</feature>
<feature type="binding site" evidence="8">
    <location>
        <position position="105"/>
    </location>
    <ligand>
        <name>Zn(2+)</name>
        <dbReference type="ChEBI" id="CHEBI:29105"/>
        <label>2</label>
        <note>catalytic</note>
    </ligand>
</feature>